<gene>
    <name evidence="15" type="primary">nadC</name>
    <name evidence="15" type="ORF">GS399_10245</name>
</gene>
<dbReference type="RefSeq" id="WP_160844526.1">
    <property type="nucleotide sequence ID" value="NZ_WVHT01000004.1"/>
</dbReference>
<comment type="subunit">
    <text evidence="4">Hexamer formed by 3 homodimers.</text>
</comment>
<dbReference type="PANTHER" id="PTHR32179:SF3">
    <property type="entry name" value="NICOTINATE-NUCLEOTIDE PYROPHOSPHORYLASE [CARBOXYLATING]"/>
    <property type="match status" value="1"/>
</dbReference>
<protein>
    <recommendedName>
        <fullName evidence="11">Probable nicotinate-nucleotide pyrophosphorylase [carboxylating]</fullName>
        <ecNumber evidence="5">2.4.2.19</ecNumber>
    </recommendedName>
    <alternativeName>
        <fullName evidence="9">Quinolinate phosphoribosyltransferase [decarboxylating]</fullName>
    </alternativeName>
</protein>
<dbReference type="GO" id="GO:0009435">
    <property type="term" value="P:NAD+ biosynthetic process"/>
    <property type="evidence" value="ECO:0007669"/>
    <property type="project" value="UniProtKB-UniPathway"/>
</dbReference>
<dbReference type="EC" id="2.4.2.19" evidence="5"/>
<dbReference type="InterPro" id="IPR037128">
    <property type="entry name" value="Quinolinate_PRibosylTase_N_sf"/>
</dbReference>
<dbReference type="FunFam" id="3.90.1170.20:FF:000001">
    <property type="entry name" value="Nicotinate-nucleotide diphosphorylase (Carboxylating)"/>
    <property type="match status" value="1"/>
</dbReference>
<name>A0A7K1YB74_9SPHI</name>
<evidence type="ECO:0000256" key="3">
    <source>
        <dbReference type="ARBA" id="ARBA00009400"/>
    </source>
</evidence>
<dbReference type="InterPro" id="IPR027277">
    <property type="entry name" value="NadC/ModD"/>
</dbReference>
<evidence type="ECO:0000256" key="1">
    <source>
        <dbReference type="ARBA" id="ARBA00003237"/>
    </source>
</evidence>
<comment type="catalytic activity">
    <reaction evidence="10">
        <text>nicotinate beta-D-ribonucleotide + CO2 + diphosphate = quinolinate + 5-phospho-alpha-D-ribose 1-diphosphate + 2 H(+)</text>
        <dbReference type="Rhea" id="RHEA:12733"/>
        <dbReference type="ChEBI" id="CHEBI:15378"/>
        <dbReference type="ChEBI" id="CHEBI:16526"/>
        <dbReference type="ChEBI" id="CHEBI:29959"/>
        <dbReference type="ChEBI" id="CHEBI:33019"/>
        <dbReference type="ChEBI" id="CHEBI:57502"/>
        <dbReference type="ChEBI" id="CHEBI:58017"/>
        <dbReference type="EC" id="2.4.2.19"/>
    </reaction>
</comment>
<dbReference type="InterPro" id="IPR036068">
    <property type="entry name" value="Nicotinate_pribotase-like_C"/>
</dbReference>
<proteinExistence type="inferred from homology"/>
<evidence type="ECO:0000256" key="9">
    <source>
        <dbReference type="ARBA" id="ARBA00033102"/>
    </source>
</evidence>
<dbReference type="EMBL" id="WVHT01000004">
    <property type="protein sequence ID" value="MXV51349.1"/>
    <property type="molecule type" value="Genomic_DNA"/>
</dbReference>
<dbReference type="GO" id="GO:0005737">
    <property type="term" value="C:cytoplasm"/>
    <property type="evidence" value="ECO:0007669"/>
    <property type="project" value="TreeGrafter"/>
</dbReference>
<dbReference type="Gene3D" id="3.20.20.70">
    <property type="entry name" value="Aldolase class I"/>
    <property type="match status" value="1"/>
</dbReference>
<feature type="domain" description="Quinolinate phosphoribosyl transferase C-terminal" evidence="13">
    <location>
        <begin position="111"/>
        <end position="280"/>
    </location>
</feature>
<keyword evidence="16" id="KW-1185">Reference proteome</keyword>
<dbReference type="Proteomes" id="UP000466586">
    <property type="component" value="Unassembled WGS sequence"/>
</dbReference>
<dbReference type="NCBIfam" id="TIGR00078">
    <property type="entry name" value="nadC"/>
    <property type="match status" value="1"/>
</dbReference>
<sequence>MNDFDSLLTQFVAQALDEDIGSGDHTSLSTIPSDKTGKAKLLIKEAGIIAGIDIALAVFKAVDSNLEVEVLIADGSEVEPGDIALFVIGSSQSILKAERLVLNTMQRMSGIATKTNRIVKLLEGTGTKVLDTRKTTPNLRFLEKEAVKIGGGVNHRFGLYDMILIKDNHVDYAGGITQAIQSANQYIKDNNLDIQIEIEVRNLEELNEVIHNGKVDRILLDNFDFINLKKGVELVSGKFVTEASGGITEANVRDYAECGVDYVSMGELTHSVKSLDMSLKAVTE</sequence>
<comment type="similarity">
    <text evidence="3 12">Belongs to the NadC/ModD family.</text>
</comment>
<dbReference type="InterPro" id="IPR004393">
    <property type="entry name" value="NadC"/>
</dbReference>
<evidence type="ECO:0000256" key="5">
    <source>
        <dbReference type="ARBA" id="ARBA00011944"/>
    </source>
</evidence>
<comment type="pathway">
    <text evidence="2">Cofactor biosynthesis; NAD(+) biosynthesis; nicotinate D-ribonucleotide from quinolinate: step 1/1.</text>
</comment>
<evidence type="ECO:0000313" key="15">
    <source>
        <dbReference type="EMBL" id="MXV51349.1"/>
    </source>
</evidence>
<evidence type="ECO:0000259" key="14">
    <source>
        <dbReference type="Pfam" id="PF02749"/>
    </source>
</evidence>
<dbReference type="GO" id="GO:0004514">
    <property type="term" value="F:nicotinate-nucleotide diphosphorylase (carboxylating) activity"/>
    <property type="evidence" value="ECO:0007669"/>
    <property type="project" value="UniProtKB-EC"/>
</dbReference>
<keyword evidence="6" id="KW-0662">Pyridine nucleotide biosynthesis</keyword>
<dbReference type="GO" id="GO:0034213">
    <property type="term" value="P:quinolinate catabolic process"/>
    <property type="evidence" value="ECO:0007669"/>
    <property type="project" value="TreeGrafter"/>
</dbReference>
<dbReference type="FunFam" id="3.20.20.70:FF:000030">
    <property type="entry name" value="Nicotinate-nucleotide pyrophosphorylase, carboxylating"/>
    <property type="match status" value="1"/>
</dbReference>
<dbReference type="SUPFAM" id="SSF51690">
    <property type="entry name" value="Nicotinate/Quinolinate PRTase C-terminal domain-like"/>
    <property type="match status" value="1"/>
</dbReference>
<dbReference type="AlphaFoldDB" id="A0A7K1YB74"/>
<dbReference type="PANTHER" id="PTHR32179">
    <property type="entry name" value="NICOTINATE-NUCLEOTIDE PYROPHOSPHORYLASE [CARBOXYLATING]"/>
    <property type="match status" value="1"/>
</dbReference>
<evidence type="ECO:0000256" key="8">
    <source>
        <dbReference type="ARBA" id="ARBA00022679"/>
    </source>
</evidence>
<evidence type="ECO:0000256" key="6">
    <source>
        <dbReference type="ARBA" id="ARBA00022642"/>
    </source>
</evidence>
<keyword evidence="7 12" id="KW-0328">Glycosyltransferase</keyword>
<reference evidence="15 16" key="1">
    <citation type="submission" date="2019-11" db="EMBL/GenBank/DDBJ databases">
        <title>Pedobacter sp. HMF7647 Genome sequencing and assembly.</title>
        <authorList>
            <person name="Kang H."/>
            <person name="Kim H."/>
            <person name="Joh K."/>
        </authorList>
    </citation>
    <scope>NUCLEOTIDE SEQUENCE [LARGE SCALE GENOMIC DNA]</scope>
    <source>
        <strain evidence="15 16">HMF7647</strain>
    </source>
</reference>
<evidence type="ECO:0000256" key="10">
    <source>
        <dbReference type="ARBA" id="ARBA00047445"/>
    </source>
</evidence>
<evidence type="ECO:0000256" key="7">
    <source>
        <dbReference type="ARBA" id="ARBA00022676"/>
    </source>
</evidence>
<dbReference type="InterPro" id="IPR002638">
    <property type="entry name" value="Quinolinate_PRibosylTrfase_C"/>
</dbReference>
<organism evidence="15 16">
    <name type="scientific">Hufsiella arboris</name>
    <dbReference type="NCBI Taxonomy" id="2695275"/>
    <lineage>
        <taxon>Bacteria</taxon>
        <taxon>Pseudomonadati</taxon>
        <taxon>Bacteroidota</taxon>
        <taxon>Sphingobacteriia</taxon>
        <taxon>Sphingobacteriales</taxon>
        <taxon>Sphingobacteriaceae</taxon>
        <taxon>Hufsiella</taxon>
    </lineage>
</organism>
<evidence type="ECO:0000313" key="16">
    <source>
        <dbReference type="Proteomes" id="UP000466586"/>
    </source>
</evidence>
<dbReference type="SUPFAM" id="SSF54675">
    <property type="entry name" value="Nicotinate/Quinolinate PRTase N-terminal domain-like"/>
    <property type="match status" value="1"/>
</dbReference>
<evidence type="ECO:0000259" key="13">
    <source>
        <dbReference type="Pfam" id="PF01729"/>
    </source>
</evidence>
<comment type="caution">
    <text evidence="15">The sequence shown here is derived from an EMBL/GenBank/DDBJ whole genome shotgun (WGS) entry which is preliminary data.</text>
</comment>
<dbReference type="UniPathway" id="UPA00253">
    <property type="reaction ID" value="UER00331"/>
</dbReference>
<dbReference type="CDD" id="cd01572">
    <property type="entry name" value="QPRTase"/>
    <property type="match status" value="1"/>
</dbReference>
<evidence type="ECO:0000256" key="2">
    <source>
        <dbReference type="ARBA" id="ARBA00004893"/>
    </source>
</evidence>
<evidence type="ECO:0000256" key="4">
    <source>
        <dbReference type="ARBA" id="ARBA00011218"/>
    </source>
</evidence>
<dbReference type="InterPro" id="IPR022412">
    <property type="entry name" value="Quinolinate_PRibosylTrfase_N"/>
</dbReference>
<dbReference type="InterPro" id="IPR013785">
    <property type="entry name" value="Aldolase_TIM"/>
</dbReference>
<evidence type="ECO:0000256" key="11">
    <source>
        <dbReference type="ARBA" id="ARBA00069173"/>
    </source>
</evidence>
<comment type="function">
    <text evidence="1">Involved in the catabolism of quinolinic acid (QA).</text>
</comment>
<accession>A0A7K1YB74</accession>
<evidence type="ECO:0000256" key="12">
    <source>
        <dbReference type="PIRNR" id="PIRNR006250"/>
    </source>
</evidence>
<feature type="domain" description="Quinolinate phosphoribosyl transferase N-terminal" evidence="14">
    <location>
        <begin position="24"/>
        <end position="109"/>
    </location>
</feature>
<keyword evidence="8 12" id="KW-0808">Transferase</keyword>
<dbReference type="Gene3D" id="3.90.1170.20">
    <property type="entry name" value="Quinolinate phosphoribosyl transferase, N-terminal domain"/>
    <property type="match status" value="1"/>
</dbReference>
<dbReference type="PIRSF" id="PIRSF006250">
    <property type="entry name" value="NadC_ModD"/>
    <property type="match status" value="1"/>
</dbReference>
<dbReference type="Pfam" id="PF01729">
    <property type="entry name" value="QRPTase_C"/>
    <property type="match status" value="1"/>
</dbReference>
<dbReference type="Pfam" id="PF02749">
    <property type="entry name" value="QRPTase_N"/>
    <property type="match status" value="1"/>
</dbReference>